<dbReference type="Proteomes" id="UP001606300">
    <property type="component" value="Unassembled WGS sequence"/>
</dbReference>
<dbReference type="EMBL" id="JBIGHY010000001">
    <property type="protein sequence ID" value="MFG6412618.1"/>
    <property type="molecule type" value="Genomic_DNA"/>
</dbReference>
<accession>A0ABW7EGM7</accession>
<keyword evidence="2" id="KW-1185">Reference proteome</keyword>
<evidence type="ECO:0000313" key="1">
    <source>
        <dbReference type="EMBL" id="MFG6412618.1"/>
    </source>
</evidence>
<dbReference type="RefSeq" id="WP_394468720.1">
    <property type="nucleotide sequence ID" value="NZ_JBIGHY010000001.1"/>
</dbReference>
<proteinExistence type="predicted"/>
<sequence>MALGLLAANGPVDAAKLSHFECAGELSLAGELRAARSR</sequence>
<protein>
    <submittedName>
        <fullName evidence="1">Uncharacterized protein</fullName>
    </submittedName>
</protein>
<reference evidence="1 2" key="1">
    <citation type="submission" date="2024-09" db="EMBL/GenBank/DDBJ databases">
        <title>Novel species of the genus Pelomonas and Roseateles isolated from streams.</title>
        <authorList>
            <person name="Lu H."/>
        </authorList>
    </citation>
    <scope>NUCLEOTIDE SEQUENCE [LARGE SCALE GENOMIC DNA]</scope>
    <source>
        <strain evidence="1 2">DC23W</strain>
    </source>
</reference>
<comment type="caution">
    <text evidence="1">The sequence shown here is derived from an EMBL/GenBank/DDBJ whole genome shotgun (WGS) entry which is preliminary data.</text>
</comment>
<organism evidence="1 2">
    <name type="scientific">Pelomonas dachongensis</name>
    <dbReference type="NCBI Taxonomy" id="3299029"/>
    <lineage>
        <taxon>Bacteria</taxon>
        <taxon>Pseudomonadati</taxon>
        <taxon>Pseudomonadota</taxon>
        <taxon>Betaproteobacteria</taxon>
        <taxon>Burkholderiales</taxon>
        <taxon>Sphaerotilaceae</taxon>
        <taxon>Roseateles</taxon>
    </lineage>
</organism>
<evidence type="ECO:0000313" key="2">
    <source>
        <dbReference type="Proteomes" id="UP001606300"/>
    </source>
</evidence>
<gene>
    <name evidence="1" type="ORF">ACG02S_01765</name>
</gene>
<name>A0ABW7EGM7_9BURK</name>